<evidence type="ECO:0000256" key="4">
    <source>
        <dbReference type="ARBA" id="ARBA00022833"/>
    </source>
</evidence>
<gene>
    <name evidence="6" type="ORF">DERYTH_LOCUS19386</name>
</gene>
<dbReference type="EMBL" id="CAJVPY010021150">
    <property type="protein sequence ID" value="CAG8778517.1"/>
    <property type="molecule type" value="Genomic_DNA"/>
</dbReference>
<evidence type="ECO:0000313" key="7">
    <source>
        <dbReference type="Proteomes" id="UP000789405"/>
    </source>
</evidence>
<proteinExistence type="predicted"/>
<feature type="non-terminal residue" evidence="6">
    <location>
        <position position="124"/>
    </location>
</feature>
<dbReference type="SUPFAM" id="SSF140996">
    <property type="entry name" value="Hermes dimerisation domain"/>
    <property type="match status" value="1"/>
</dbReference>
<dbReference type="PANTHER" id="PTHR46481">
    <property type="entry name" value="ZINC FINGER BED DOMAIN-CONTAINING PROTEIN 4"/>
    <property type="match status" value="1"/>
</dbReference>
<comment type="caution">
    <text evidence="6">The sequence shown here is derived from an EMBL/GenBank/DDBJ whole genome shotgun (WGS) entry which is preliminary data.</text>
</comment>
<accession>A0A9N9JGX7</accession>
<dbReference type="PANTHER" id="PTHR46481:SF10">
    <property type="entry name" value="ZINC FINGER BED DOMAIN-CONTAINING PROTEIN 39"/>
    <property type="match status" value="1"/>
</dbReference>
<keyword evidence="5" id="KW-0539">Nucleus</keyword>
<dbReference type="GO" id="GO:0008270">
    <property type="term" value="F:zinc ion binding"/>
    <property type="evidence" value="ECO:0007669"/>
    <property type="project" value="UniProtKB-KW"/>
</dbReference>
<keyword evidence="4" id="KW-0862">Zinc</keyword>
<name>A0A9N9JGX7_9GLOM</name>
<sequence>MIISIEQTDNGISICKYCPQDRPSKFGAKTATSTMFRHFQTKHPDTYTEMQQRGLRVRSNTPYTQLSRQRRDEIDRSFLRWIVIDQQSFMVTENSAFQLFLSKLNLQYRLPCRQTLSKSVKDEF</sequence>
<keyword evidence="2" id="KW-0479">Metal-binding</keyword>
<evidence type="ECO:0000256" key="3">
    <source>
        <dbReference type="ARBA" id="ARBA00022771"/>
    </source>
</evidence>
<protein>
    <submittedName>
        <fullName evidence="6">27797_t:CDS:1</fullName>
    </submittedName>
</protein>
<dbReference type="InterPro" id="IPR052035">
    <property type="entry name" value="ZnF_BED_domain_contain"/>
</dbReference>
<reference evidence="6" key="1">
    <citation type="submission" date="2021-06" db="EMBL/GenBank/DDBJ databases">
        <authorList>
            <person name="Kallberg Y."/>
            <person name="Tangrot J."/>
            <person name="Rosling A."/>
        </authorList>
    </citation>
    <scope>NUCLEOTIDE SEQUENCE</scope>
    <source>
        <strain evidence="6">MA453B</strain>
    </source>
</reference>
<organism evidence="6 7">
    <name type="scientific">Dentiscutata erythropus</name>
    <dbReference type="NCBI Taxonomy" id="1348616"/>
    <lineage>
        <taxon>Eukaryota</taxon>
        <taxon>Fungi</taxon>
        <taxon>Fungi incertae sedis</taxon>
        <taxon>Mucoromycota</taxon>
        <taxon>Glomeromycotina</taxon>
        <taxon>Glomeromycetes</taxon>
        <taxon>Diversisporales</taxon>
        <taxon>Gigasporaceae</taxon>
        <taxon>Dentiscutata</taxon>
    </lineage>
</organism>
<evidence type="ECO:0000256" key="2">
    <source>
        <dbReference type="ARBA" id="ARBA00022723"/>
    </source>
</evidence>
<dbReference type="AlphaFoldDB" id="A0A9N9JGX7"/>
<evidence type="ECO:0000313" key="6">
    <source>
        <dbReference type="EMBL" id="CAG8778517.1"/>
    </source>
</evidence>
<dbReference type="Proteomes" id="UP000789405">
    <property type="component" value="Unassembled WGS sequence"/>
</dbReference>
<comment type="subcellular location">
    <subcellularLocation>
        <location evidence="1">Nucleus</location>
    </subcellularLocation>
</comment>
<dbReference type="GO" id="GO:0005634">
    <property type="term" value="C:nucleus"/>
    <property type="evidence" value="ECO:0007669"/>
    <property type="project" value="UniProtKB-SubCell"/>
</dbReference>
<evidence type="ECO:0000256" key="5">
    <source>
        <dbReference type="ARBA" id="ARBA00023242"/>
    </source>
</evidence>
<keyword evidence="7" id="KW-1185">Reference proteome</keyword>
<keyword evidence="3" id="KW-0863">Zinc-finger</keyword>
<evidence type="ECO:0000256" key="1">
    <source>
        <dbReference type="ARBA" id="ARBA00004123"/>
    </source>
</evidence>